<dbReference type="RefSeq" id="WP_061975062.1">
    <property type="nucleotide sequence ID" value="NZ_FMAV01000004.1"/>
</dbReference>
<dbReference type="OrthoDB" id="9800567at2"/>
<comment type="caution">
    <text evidence="1">The sequence shown here is derived from an EMBL/GenBank/DDBJ whole genome shotgun (WGS) entry which is preliminary data.</text>
</comment>
<protein>
    <recommendedName>
        <fullName evidence="3">Amino acid transporter</fullName>
    </recommendedName>
</protein>
<proteinExistence type="predicted"/>
<gene>
    <name evidence="1" type="ORF">AS030_19450</name>
</gene>
<dbReference type="AlphaFoldDB" id="A0A0V8J343"/>
<evidence type="ECO:0008006" key="3">
    <source>
        <dbReference type="Google" id="ProtNLM"/>
    </source>
</evidence>
<reference evidence="1 2" key="1">
    <citation type="journal article" date="2014" name="Antonie Van Leeuwenhoek">
        <title>Fictibacillus enclensis sp. nov., isolated from marine sediment.</title>
        <authorList>
            <person name="Dastager S.G."/>
            <person name="Mawlankar R."/>
            <person name="Srinivasan K."/>
            <person name="Tang S.K."/>
            <person name="Lee J.C."/>
            <person name="Ramana V.V."/>
            <person name="Shouche Y.S."/>
        </authorList>
    </citation>
    <scope>NUCLEOTIDE SEQUENCE [LARGE SCALE GENOMIC DNA]</scope>
    <source>
        <strain evidence="1 2">NIO-1003</strain>
    </source>
</reference>
<sequence>MAFEQCNRLRSLFSGFNKPWFIAGGWAIDLFVGEETREHKDIEIAIFRNDQIILKEHLQDWKFKKVCTGEFQIWRDELLELPVHEVHAVNKKNGDHLEILLNESNENHWIFRRDLRISYPVHLLFRYTENSIPFLSPEIVLLYKAKNTREKDHQDFMRVKDLLDEDQKLWLKKALELHAPEHKWLQHLQRKG</sequence>
<dbReference type="Proteomes" id="UP000054099">
    <property type="component" value="Unassembled WGS sequence"/>
</dbReference>
<evidence type="ECO:0000313" key="1">
    <source>
        <dbReference type="EMBL" id="KSU81256.1"/>
    </source>
</evidence>
<dbReference type="EMBL" id="LNQN01000006">
    <property type="protein sequence ID" value="KSU81256.1"/>
    <property type="molecule type" value="Genomic_DNA"/>
</dbReference>
<dbReference type="InterPro" id="IPR019646">
    <property type="entry name" value="Aminoglyc_AdlTrfase"/>
</dbReference>
<dbReference type="Gene3D" id="3.30.460.40">
    <property type="match status" value="1"/>
</dbReference>
<evidence type="ECO:0000313" key="2">
    <source>
        <dbReference type="Proteomes" id="UP000054099"/>
    </source>
</evidence>
<keyword evidence="2" id="KW-1185">Reference proteome</keyword>
<accession>A0A0V8J343</accession>
<dbReference type="SUPFAM" id="SSF81301">
    <property type="entry name" value="Nucleotidyltransferase"/>
    <property type="match status" value="1"/>
</dbReference>
<organism evidence="1 2">
    <name type="scientific">Fictibacillus enclensis</name>
    <dbReference type="NCBI Taxonomy" id="1017270"/>
    <lineage>
        <taxon>Bacteria</taxon>
        <taxon>Bacillati</taxon>
        <taxon>Bacillota</taxon>
        <taxon>Bacilli</taxon>
        <taxon>Bacillales</taxon>
        <taxon>Fictibacillaceae</taxon>
        <taxon>Fictibacillus</taxon>
    </lineage>
</organism>
<dbReference type="Pfam" id="PF10706">
    <property type="entry name" value="Aminoglyc_resit"/>
    <property type="match status" value="1"/>
</dbReference>
<dbReference type="InterPro" id="IPR043519">
    <property type="entry name" value="NT_sf"/>
</dbReference>
<name>A0A0V8J343_9BACL</name>